<feature type="domain" description="Ferric siderophore reductase C-terminal" evidence="1">
    <location>
        <begin position="210"/>
        <end position="229"/>
    </location>
</feature>
<evidence type="ECO:0000259" key="1">
    <source>
        <dbReference type="Pfam" id="PF11575"/>
    </source>
</evidence>
<evidence type="ECO:0000313" key="3">
    <source>
        <dbReference type="Proteomes" id="UP001275440"/>
    </source>
</evidence>
<gene>
    <name evidence="2" type="ORF">F8M49_15845</name>
</gene>
<dbReference type="Pfam" id="PF11575">
    <property type="entry name" value="FhuF_C"/>
    <property type="match status" value="1"/>
</dbReference>
<evidence type="ECO:0000313" key="2">
    <source>
        <dbReference type="EMBL" id="MDV2476430.1"/>
    </source>
</evidence>
<name>A0ABU3WR01_9NOCA</name>
<dbReference type="Proteomes" id="UP001275440">
    <property type="component" value="Unassembled WGS sequence"/>
</dbReference>
<protein>
    <submittedName>
        <fullName evidence="2">(2Fe-2S)-binding protein</fullName>
    </submittedName>
</protein>
<proteinExistence type="predicted"/>
<dbReference type="InterPro" id="IPR024726">
    <property type="entry name" value="FhuF_C"/>
</dbReference>
<keyword evidence="3" id="KW-1185">Reference proteome</keyword>
<accession>A0ABU3WR01</accession>
<comment type="caution">
    <text evidence="2">The sequence shown here is derived from an EMBL/GenBank/DDBJ whole genome shotgun (WGS) entry which is preliminary data.</text>
</comment>
<organism evidence="2 3">
    <name type="scientific">Rhodococcus zopfii</name>
    <dbReference type="NCBI Taxonomy" id="43772"/>
    <lineage>
        <taxon>Bacteria</taxon>
        <taxon>Bacillati</taxon>
        <taxon>Actinomycetota</taxon>
        <taxon>Actinomycetes</taxon>
        <taxon>Mycobacteriales</taxon>
        <taxon>Nocardiaceae</taxon>
        <taxon>Rhodococcus</taxon>
    </lineage>
</organism>
<sequence length="263" mass="28385">MTDIIDDPDAQALGDAYRRVGAVLGDFAHTIDLIGETFSGERMTDHDWLAERIVDTGARWGCDDPRVNGTLWWYSASSTLVAAPVALLFTEGLVPDPQLPHLECTLRDNGYLGAVRARRILPDTAACAEALSASYGLVIDALAAVSGAAPRALWAIATDSVANRALAVGHTVGRVDEACTLATALSAPPMLTPRFVDIDGAFGTRRFVRRGSCCLIYLTGSDKCTSCPRRNPADRHLRLLRHIEDAGLSGSSNAAWRRRSPWR</sequence>
<reference evidence="2 3" key="1">
    <citation type="submission" date="2019-10" db="EMBL/GenBank/DDBJ databases">
        <title>Draft Genome Assembly of Rhodococcus zopfii DSM44189.</title>
        <authorList>
            <person name="Sutton J.M."/>
            <person name="Akob D.M."/>
            <person name="Bushman T.J."/>
        </authorList>
    </citation>
    <scope>NUCLEOTIDE SEQUENCE [LARGE SCALE GENOMIC DNA]</scope>
    <source>
        <strain evidence="2 3">DSM 44189</strain>
    </source>
</reference>
<dbReference type="EMBL" id="WBMO01000001">
    <property type="protein sequence ID" value="MDV2476430.1"/>
    <property type="molecule type" value="Genomic_DNA"/>
</dbReference>